<evidence type="ECO:0000313" key="2">
    <source>
        <dbReference type="EMBL" id="KAF2681013.1"/>
    </source>
</evidence>
<dbReference type="Gene3D" id="1.25.40.10">
    <property type="entry name" value="Tetratricopeptide repeat domain"/>
    <property type="match status" value="1"/>
</dbReference>
<reference evidence="2" key="1">
    <citation type="journal article" date="2020" name="Stud. Mycol.">
        <title>101 Dothideomycetes genomes: a test case for predicting lifestyles and emergence of pathogens.</title>
        <authorList>
            <person name="Haridas S."/>
            <person name="Albert R."/>
            <person name="Binder M."/>
            <person name="Bloem J."/>
            <person name="Labutti K."/>
            <person name="Salamov A."/>
            <person name="Andreopoulos B."/>
            <person name="Baker S."/>
            <person name="Barry K."/>
            <person name="Bills G."/>
            <person name="Bluhm B."/>
            <person name="Cannon C."/>
            <person name="Castanera R."/>
            <person name="Culley D."/>
            <person name="Daum C."/>
            <person name="Ezra D."/>
            <person name="Gonzalez J."/>
            <person name="Henrissat B."/>
            <person name="Kuo A."/>
            <person name="Liang C."/>
            <person name="Lipzen A."/>
            <person name="Lutzoni F."/>
            <person name="Magnuson J."/>
            <person name="Mondo S."/>
            <person name="Nolan M."/>
            <person name="Ohm R."/>
            <person name="Pangilinan J."/>
            <person name="Park H.-J."/>
            <person name="Ramirez L."/>
            <person name="Alfaro M."/>
            <person name="Sun H."/>
            <person name="Tritt A."/>
            <person name="Yoshinaga Y."/>
            <person name="Zwiers L.-H."/>
            <person name="Turgeon B."/>
            <person name="Goodwin S."/>
            <person name="Spatafora J."/>
            <person name="Crous P."/>
            <person name="Grigoriev I."/>
        </authorList>
    </citation>
    <scope>NUCLEOTIDE SEQUENCE</scope>
    <source>
        <strain evidence="2">CBS 122367</strain>
    </source>
</reference>
<sequence>MSSVVRFDKAGLQSQENSSVRKITEVITPRCPPSSTPTDIRDNVSYYEAETADQETARLVHQSKAAEDANDWPTVINLAWHMMELRLRVYKPHSSPVGGTYAVLGSAYKGAGRLEDAAEEIEKALTIYDQAGNREDASLTREQLAQLRESQGRFGDAREV</sequence>
<dbReference type="InterPro" id="IPR011990">
    <property type="entry name" value="TPR-like_helical_dom_sf"/>
</dbReference>
<dbReference type="AlphaFoldDB" id="A0A6G1IST1"/>
<organism evidence="2 3">
    <name type="scientific">Lentithecium fluviatile CBS 122367</name>
    <dbReference type="NCBI Taxonomy" id="1168545"/>
    <lineage>
        <taxon>Eukaryota</taxon>
        <taxon>Fungi</taxon>
        <taxon>Dikarya</taxon>
        <taxon>Ascomycota</taxon>
        <taxon>Pezizomycotina</taxon>
        <taxon>Dothideomycetes</taxon>
        <taxon>Pleosporomycetidae</taxon>
        <taxon>Pleosporales</taxon>
        <taxon>Massarineae</taxon>
        <taxon>Lentitheciaceae</taxon>
        <taxon>Lentithecium</taxon>
    </lineage>
</organism>
<proteinExistence type="predicted"/>
<gene>
    <name evidence="2" type="ORF">K458DRAFT_433892</name>
</gene>
<keyword evidence="3" id="KW-1185">Reference proteome</keyword>
<dbReference type="EMBL" id="MU005593">
    <property type="protein sequence ID" value="KAF2681013.1"/>
    <property type="molecule type" value="Genomic_DNA"/>
</dbReference>
<evidence type="ECO:0000313" key="3">
    <source>
        <dbReference type="Proteomes" id="UP000799291"/>
    </source>
</evidence>
<dbReference type="Proteomes" id="UP000799291">
    <property type="component" value="Unassembled WGS sequence"/>
</dbReference>
<accession>A0A6G1IST1</accession>
<evidence type="ECO:0000256" key="1">
    <source>
        <dbReference type="SAM" id="MobiDB-lite"/>
    </source>
</evidence>
<feature type="compositionally biased region" description="Polar residues" evidence="1">
    <location>
        <begin position="12"/>
        <end position="21"/>
    </location>
</feature>
<protein>
    <submittedName>
        <fullName evidence="2">Uncharacterized protein</fullName>
    </submittedName>
</protein>
<name>A0A6G1IST1_9PLEO</name>
<dbReference type="SUPFAM" id="SSF48452">
    <property type="entry name" value="TPR-like"/>
    <property type="match status" value="1"/>
</dbReference>
<dbReference type="OrthoDB" id="432970at2759"/>
<feature type="region of interest" description="Disordered" evidence="1">
    <location>
        <begin position="1"/>
        <end position="41"/>
    </location>
</feature>